<evidence type="ECO:0000313" key="3">
    <source>
        <dbReference type="Proteomes" id="UP000327085"/>
    </source>
</evidence>
<sequence length="50" mass="5533">MWGGRRLRGDQPHPTTPRHGTSRELTAGVWRSCLGWSRVSTATDGSARAR</sequence>
<dbReference type="Proteomes" id="UP000327085">
    <property type="component" value="Chromosome 1"/>
</dbReference>
<gene>
    <name evidence="2" type="ORF">ALMOND_2B026554</name>
</gene>
<organism evidence="2 3">
    <name type="scientific">Prunus dulcis</name>
    <name type="common">Almond</name>
    <name type="synonym">Amygdalus dulcis</name>
    <dbReference type="NCBI Taxonomy" id="3755"/>
    <lineage>
        <taxon>Eukaryota</taxon>
        <taxon>Viridiplantae</taxon>
        <taxon>Streptophyta</taxon>
        <taxon>Embryophyta</taxon>
        <taxon>Tracheophyta</taxon>
        <taxon>Spermatophyta</taxon>
        <taxon>Magnoliopsida</taxon>
        <taxon>eudicotyledons</taxon>
        <taxon>Gunneridae</taxon>
        <taxon>Pentapetalae</taxon>
        <taxon>rosids</taxon>
        <taxon>fabids</taxon>
        <taxon>Rosales</taxon>
        <taxon>Rosaceae</taxon>
        <taxon>Amygdaloideae</taxon>
        <taxon>Amygdaleae</taxon>
        <taxon>Prunus</taxon>
    </lineage>
</organism>
<dbReference type="Gramene" id="VVA37093">
    <property type="protein sequence ID" value="VVA37093"/>
    <property type="gene ID" value="Prudul26B026554"/>
</dbReference>
<proteinExistence type="predicted"/>
<dbReference type="InParanoid" id="A0A5E4GBR7"/>
<evidence type="ECO:0000313" key="2">
    <source>
        <dbReference type="EMBL" id="VVA37093.1"/>
    </source>
</evidence>
<evidence type="ECO:0000256" key="1">
    <source>
        <dbReference type="SAM" id="MobiDB-lite"/>
    </source>
</evidence>
<feature type="region of interest" description="Disordered" evidence="1">
    <location>
        <begin position="1"/>
        <end position="24"/>
    </location>
</feature>
<reference evidence="3" key="1">
    <citation type="journal article" date="2020" name="Plant J.">
        <title>Transposons played a major role in the diversification between the closely related almond and peach genomes: results from the almond genome sequence.</title>
        <authorList>
            <person name="Alioto T."/>
            <person name="Alexiou K.G."/>
            <person name="Bardil A."/>
            <person name="Barteri F."/>
            <person name="Castanera R."/>
            <person name="Cruz F."/>
            <person name="Dhingra A."/>
            <person name="Duval H."/>
            <person name="Fernandez I Marti A."/>
            <person name="Frias L."/>
            <person name="Galan B."/>
            <person name="Garcia J.L."/>
            <person name="Howad W."/>
            <person name="Gomez-Garrido J."/>
            <person name="Gut M."/>
            <person name="Julca I."/>
            <person name="Morata J."/>
            <person name="Puigdomenech P."/>
            <person name="Ribeca P."/>
            <person name="Rubio Cabetas M.J."/>
            <person name="Vlasova A."/>
            <person name="Wirthensohn M."/>
            <person name="Garcia-Mas J."/>
            <person name="Gabaldon T."/>
            <person name="Casacuberta J.M."/>
            <person name="Arus P."/>
        </authorList>
    </citation>
    <scope>NUCLEOTIDE SEQUENCE [LARGE SCALE GENOMIC DNA]</scope>
    <source>
        <strain evidence="3">cv. Texas</strain>
    </source>
</reference>
<dbReference type="AlphaFoldDB" id="A0A5E4GBR7"/>
<accession>A0A5E4GBR7</accession>
<name>A0A5E4GBR7_PRUDU</name>
<dbReference type="EMBL" id="CABIKO010000504">
    <property type="protein sequence ID" value="VVA37093.1"/>
    <property type="molecule type" value="Genomic_DNA"/>
</dbReference>
<protein>
    <submittedName>
        <fullName evidence="2">Uncharacterized protein</fullName>
    </submittedName>
</protein>